<accession>A0A378TFE9</accession>
<reference evidence="1 2" key="1">
    <citation type="submission" date="2018-06" db="EMBL/GenBank/DDBJ databases">
        <authorList>
            <consortium name="Pathogen Informatics"/>
            <person name="Doyle S."/>
        </authorList>
    </citation>
    <scope>NUCLEOTIDE SEQUENCE [LARGE SCALE GENOMIC DNA]</scope>
    <source>
        <strain evidence="1 2">NCTC10821</strain>
    </source>
</reference>
<proteinExistence type="predicted"/>
<dbReference type="OrthoDB" id="4741416at2"/>
<name>A0A378TFE9_9MYCO</name>
<dbReference type="Pfam" id="PF10904">
    <property type="entry name" value="DUF2694"/>
    <property type="match status" value="1"/>
</dbReference>
<evidence type="ECO:0000313" key="2">
    <source>
        <dbReference type="Proteomes" id="UP000254978"/>
    </source>
</evidence>
<dbReference type="EMBL" id="UGQT01000001">
    <property type="protein sequence ID" value="STZ59528.1"/>
    <property type="molecule type" value="Genomic_DNA"/>
</dbReference>
<gene>
    <name evidence="1" type="ORF">NCTC10821_03061</name>
</gene>
<sequence>MTEPNPDFDTMHPSGQVLFRSCRGGYLHSVLLSEAVLSADAENLATAIQLTADVSYLRALMEVRAEIIAAGHTPSDEVPTEAELAAASAALAEHQLHE</sequence>
<dbReference type="Proteomes" id="UP000254978">
    <property type="component" value="Unassembled WGS sequence"/>
</dbReference>
<dbReference type="InterPro" id="IPR024426">
    <property type="entry name" value="DUF2694"/>
</dbReference>
<evidence type="ECO:0000313" key="1">
    <source>
        <dbReference type="EMBL" id="STZ59528.1"/>
    </source>
</evidence>
<dbReference type="RefSeq" id="WP_115279001.1">
    <property type="nucleotide sequence ID" value="NZ_AP022600.1"/>
</dbReference>
<keyword evidence="2" id="KW-1185">Reference proteome</keyword>
<organism evidence="1 2">
    <name type="scientific">Mycolicibacterium tokaiense</name>
    <dbReference type="NCBI Taxonomy" id="39695"/>
    <lineage>
        <taxon>Bacteria</taxon>
        <taxon>Bacillati</taxon>
        <taxon>Actinomycetota</taxon>
        <taxon>Actinomycetes</taxon>
        <taxon>Mycobacteriales</taxon>
        <taxon>Mycobacteriaceae</taxon>
        <taxon>Mycolicibacterium</taxon>
    </lineage>
</organism>
<protein>
    <submittedName>
        <fullName evidence="1">Protein of uncharacterized function (DUF2694)</fullName>
    </submittedName>
</protein>
<dbReference type="AlphaFoldDB" id="A0A378TFE9"/>